<organism evidence="4">
    <name type="scientific">Castor canadensis</name>
    <name type="common">American beaver</name>
    <dbReference type="NCBI Taxonomy" id="51338"/>
    <lineage>
        <taxon>Eukaryota</taxon>
        <taxon>Metazoa</taxon>
        <taxon>Chordata</taxon>
        <taxon>Craniata</taxon>
        <taxon>Vertebrata</taxon>
        <taxon>Euteleostomi</taxon>
        <taxon>Mammalia</taxon>
        <taxon>Eutheria</taxon>
        <taxon>Euarchontoglires</taxon>
        <taxon>Glires</taxon>
        <taxon>Rodentia</taxon>
        <taxon>Castorimorpha</taxon>
        <taxon>Castoridae</taxon>
        <taxon>Castor</taxon>
    </lineage>
</organism>
<evidence type="ECO:0000256" key="2">
    <source>
        <dbReference type="SAM" id="Coils"/>
    </source>
</evidence>
<dbReference type="GO" id="GO:0009306">
    <property type="term" value="P:protein secretion"/>
    <property type="evidence" value="ECO:0007669"/>
    <property type="project" value="TreeGrafter"/>
</dbReference>
<feature type="region of interest" description="Disordered" evidence="3">
    <location>
        <begin position="329"/>
        <end position="393"/>
    </location>
</feature>
<accession>A0A8C0WGL5</accession>
<dbReference type="PANTHER" id="PTHR23158">
    <property type="entry name" value="MELANOMA INHIBITORY ACTIVITY-RELATED"/>
    <property type="match status" value="1"/>
</dbReference>
<evidence type="ECO:0000256" key="1">
    <source>
        <dbReference type="ARBA" id="ARBA00023054"/>
    </source>
</evidence>
<dbReference type="Ensembl" id="ENSCCNT00000012073.1">
    <property type="protein sequence ID" value="ENSCCNP00000009159.1"/>
    <property type="gene ID" value="ENSCCNG00000009684.1"/>
</dbReference>
<protein>
    <submittedName>
        <fullName evidence="4">Uncharacterized protein</fullName>
    </submittedName>
</protein>
<dbReference type="PANTHER" id="PTHR23158:SF38">
    <property type="entry name" value="MELANOMA INHIBITORY ACTIVITY PROTEIN 2"/>
    <property type="match status" value="1"/>
</dbReference>
<dbReference type="GO" id="GO:0006888">
    <property type="term" value="P:endoplasmic reticulum to Golgi vesicle-mediated transport"/>
    <property type="evidence" value="ECO:0007669"/>
    <property type="project" value="TreeGrafter"/>
</dbReference>
<reference evidence="4" key="1">
    <citation type="submission" date="2023-09" db="UniProtKB">
        <authorList>
            <consortium name="Ensembl"/>
        </authorList>
    </citation>
    <scope>IDENTIFICATION</scope>
</reference>
<feature type="coiled-coil region" evidence="2">
    <location>
        <begin position="109"/>
        <end position="171"/>
    </location>
</feature>
<proteinExistence type="predicted"/>
<name>A0A8C0WGL5_CASCN</name>
<keyword evidence="1 2" id="KW-0175">Coiled coil</keyword>
<dbReference type="AlphaFoldDB" id="A0A8C0WGL5"/>
<dbReference type="GO" id="GO:0035459">
    <property type="term" value="P:vesicle cargo loading"/>
    <property type="evidence" value="ECO:0007669"/>
    <property type="project" value="TreeGrafter"/>
</dbReference>
<evidence type="ECO:0000313" key="4">
    <source>
        <dbReference type="Ensembl" id="ENSCCNP00000009159.1"/>
    </source>
</evidence>
<dbReference type="InterPro" id="IPR051500">
    <property type="entry name" value="cTAGE_MIA/OTOR"/>
</dbReference>
<feature type="coiled-coil region" evidence="2">
    <location>
        <begin position="17"/>
        <end position="44"/>
    </location>
</feature>
<dbReference type="GO" id="GO:0005789">
    <property type="term" value="C:endoplasmic reticulum membrane"/>
    <property type="evidence" value="ECO:0007669"/>
    <property type="project" value="TreeGrafter"/>
</dbReference>
<feature type="compositionally biased region" description="Basic and acidic residues" evidence="3">
    <location>
        <begin position="343"/>
        <end position="363"/>
    </location>
</feature>
<dbReference type="GO" id="GO:0070971">
    <property type="term" value="C:endoplasmic reticulum exit site"/>
    <property type="evidence" value="ECO:0007669"/>
    <property type="project" value="TreeGrafter"/>
</dbReference>
<evidence type="ECO:0000256" key="3">
    <source>
        <dbReference type="SAM" id="MobiDB-lite"/>
    </source>
</evidence>
<feature type="coiled-coil region" evidence="2">
    <location>
        <begin position="210"/>
        <end position="290"/>
    </location>
</feature>
<sequence>RNSEKQPDSTAQALSENFQLQESCKQLLQEAEVWKEQVSQLNKHKVTLEEPGTSAARILKDKDNHLRWLTEGIRKLKVWAFVLEEHGTHDSDLDTAMNLGPENPHLMNAVKLNASLKSLEQERDQVYTQLREVERASKDLTECIKNVRSEQVILQSEHAQFEIENEKLRQKAKIIPELFEEGMKFYRKLMVQDHCQQDAEEKLPKVKENISHKTAELQTYKKVARELKEKLERTKLNHQREIISYEKKAHFNWLEAQDAEEQLQYLRQVNANSRQKLMEMELKLKLLEEDPNAFGISNAACGKEHFPRGPSPVAQPLCERRAFLSPIVLEGPLRPPPVLQQGGRKDSRSPNNPLEHHTGKERGGSSCDELTGHHGAPPENGSPCPDNHLPSSSCTEFKCAC</sequence>